<accession>A0A239HAJ1</accession>
<evidence type="ECO:0000313" key="3">
    <source>
        <dbReference type="Proteomes" id="UP000198393"/>
    </source>
</evidence>
<dbReference type="GO" id="GO:0031179">
    <property type="term" value="P:peptide modification"/>
    <property type="evidence" value="ECO:0007669"/>
    <property type="project" value="InterPro"/>
</dbReference>
<dbReference type="InterPro" id="IPR007822">
    <property type="entry name" value="LANC-like"/>
</dbReference>
<evidence type="ECO:0000256" key="1">
    <source>
        <dbReference type="SAM" id="SignalP"/>
    </source>
</evidence>
<sequence length="449" mass="50981">MRRHTLNLLSYLFIVVLAACSFTDNTSLEKSEKVANWLSQQKLATNNHTIWVDELGEEKVSLSLSSGVSGKVLFYLDLYLSTGEQQYLDEAIIGCEYLVDELPQNVEDAKSIRNGTSLYGDISGSAFILMETYKLTQEEKWKTSVLHCLSLLDSMSIQPDGRYWNNFNDVLVGSAGTGLLLLYLYDELDDPKALQIAKEAAESLEQRAVRNQDSIYWHLNQNNSFNLPNFSHGASGIGYFYARLYETTNDEHYLNISRQVAKYLDLIAWKPENSFLLPYGFPDIGWERAYDIGWAHGPAGTARFFYKLWQVTNEGEWLEIVKQCANGIQYSGMPEQPNDRFGEAPFPIDMRFGTGGVIDFYINLHTAGLIENEAYINALFMELENQAVQDSTTLYWPIERYGFMGGEDGSMATFTGYFYGAAGLGRLYTKRHNLINEREKGIKLPDDPF</sequence>
<dbReference type="Pfam" id="PF05147">
    <property type="entry name" value="LANC_like"/>
    <property type="match status" value="1"/>
</dbReference>
<reference evidence="2 3" key="1">
    <citation type="submission" date="2017-06" db="EMBL/GenBank/DDBJ databases">
        <authorList>
            <person name="Kim H.J."/>
            <person name="Triplett B.A."/>
        </authorList>
    </citation>
    <scope>NUCLEOTIDE SEQUENCE [LARGE SCALE GENOMIC DNA]</scope>
    <source>
        <strain evidence="2 3">DSM 19307</strain>
    </source>
</reference>
<dbReference type="Gene3D" id="1.50.10.10">
    <property type="match status" value="1"/>
</dbReference>
<dbReference type="OrthoDB" id="9148343at2"/>
<keyword evidence="3" id="KW-1185">Reference proteome</keyword>
<dbReference type="AlphaFoldDB" id="A0A239HAJ1"/>
<feature type="signal peptide" evidence="1">
    <location>
        <begin position="1"/>
        <end position="18"/>
    </location>
</feature>
<proteinExistence type="predicted"/>
<feature type="chain" id="PRO_5011991944" evidence="1">
    <location>
        <begin position="19"/>
        <end position="449"/>
    </location>
</feature>
<name>A0A239HAJ1_EKHLU</name>
<keyword evidence="1" id="KW-0732">Signal</keyword>
<organism evidence="2 3">
    <name type="scientific">Ekhidna lutea</name>
    <dbReference type="NCBI Taxonomy" id="447679"/>
    <lineage>
        <taxon>Bacteria</taxon>
        <taxon>Pseudomonadati</taxon>
        <taxon>Bacteroidota</taxon>
        <taxon>Cytophagia</taxon>
        <taxon>Cytophagales</taxon>
        <taxon>Reichenbachiellaceae</taxon>
        <taxon>Ekhidna</taxon>
    </lineage>
</organism>
<dbReference type="SUPFAM" id="SSF158745">
    <property type="entry name" value="LanC-like"/>
    <property type="match status" value="1"/>
</dbReference>
<dbReference type="PRINTS" id="PR01950">
    <property type="entry name" value="LANCSUPER"/>
</dbReference>
<gene>
    <name evidence="2" type="ORF">SAMN05421640_1211</name>
</gene>
<dbReference type="Proteomes" id="UP000198393">
    <property type="component" value="Unassembled WGS sequence"/>
</dbReference>
<dbReference type="RefSeq" id="WP_089355962.1">
    <property type="nucleotide sequence ID" value="NZ_FZPD01000002.1"/>
</dbReference>
<dbReference type="GO" id="GO:0005975">
    <property type="term" value="P:carbohydrate metabolic process"/>
    <property type="evidence" value="ECO:0007669"/>
    <property type="project" value="InterPro"/>
</dbReference>
<evidence type="ECO:0000313" key="2">
    <source>
        <dbReference type="EMBL" id="SNS78068.1"/>
    </source>
</evidence>
<dbReference type="PROSITE" id="PS51257">
    <property type="entry name" value="PROKAR_LIPOPROTEIN"/>
    <property type="match status" value="1"/>
</dbReference>
<protein>
    <submittedName>
        <fullName evidence="2">Lanthionine synthetase C-like protein</fullName>
    </submittedName>
</protein>
<dbReference type="SMART" id="SM01260">
    <property type="entry name" value="LANC_like"/>
    <property type="match status" value="1"/>
</dbReference>
<dbReference type="InterPro" id="IPR012341">
    <property type="entry name" value="6hp_glycosidase-like_sf"/>
</dbReference>
<dbReference type="EMBL" id="FZPD01000002">
    <property type="protein sequence ID" value="SNS78068.1"/>
    <property type="molecule type" value="Genomic_DNA"/>
</dbReference>